<dbReference type="AlphaFoldDB" id="A0A563VUI5"/>
<accession>A0A563VUI5</accession>
<keyword evidence="1" id="KW-1133">Transmembrane helix</keyword>
<organism evidence="2 3">
    <name type="scientific">Hyella patelloides LEGE 07179</name>
    <dbReference type="NCBI Taxonomy" id="945734"/>
    <lineage>
        <taxon>Bacteria</taxon>
        <taxon>Bacillati</taxon>
        <taxon>Cyanobacteriota</taxon>
        <taxon>Cyanophyceae</taxon>
        <taxon>Pleurocapsales</taxon>
        <taxon>Hyellaceae</taxon>
        <taxon>Hyella</taxon>
    </lineage>
</organism>
<dbReference type="RefSeq" id="WP_144865308.1">
    <property type="nucleotide sequence ID" value="NZ_LR213791.1"/>
</dbReference>
<reference evidence="2 3" key="1">
    <citation type="submission" date="2019-01" db="EMBL/GenBank/DDBJ databases">
        <authorList>
            <person name="Brito A."/>
        </authorList>
    </citation>
    <scope>NUCLEOTIDE SEQUENCE [LARGE SCALE GENOMIC DNA]</scope>
    <source>
        <strain evidence="2">1</strain>
    </source>
</reference>
<dbReference type="OrthoDB" id="582668at2"/>
<keyword evidence="1" id="KW-0812">Transmembrane</keyword>
<protein>
    <submittedName>
        <fullName evidence="2">Uncharacterized protein</fullName>
    </submittedName>
</protein>
<evidence type="ECO:0000313" key="2">
    <source>
        <dbReference type="EMBL" id="VEP15132.1"/>
    </source>
</evidence>
<evidence type="ECO:0000313" key="3">
    <source>
        <dbReference type="Proteomes" id="UP000320055"/>
    </source>
</evidence>
<dbReference type="Proteomes" id="UP000320055">
    <property type="component" value="Unassembled WGS sequence"/>
</dbReference>
<dbReference type="EMBL" id="CAACVJ010000235">
    <property type="protein sequence ID" value="VEP15132.1"/>
    <property type="molecule type" value="Genomic_DNA"/>
</dbReference>
<proteinExistence type="predicted"/>
<gene>
    <name evidence="2" type="ORF">H1P_310033</name>
</gene>
<sequence>MKNFLPDDDRDLVNFLQQHHPTPPPANPHVEAQLMELIERQPRKSTKNASGLFWFLPGAIAMGMVFTWNNQRFLQQTPQFAQDRINLELFVVDSWEETIEDSYFSATPEAEIYQLLSTAESPQVMTSTTFK</sequence>
<keyword evidence="1" id="KW-0472">Membrane</keyword>
<evidence type="ECO:0000256" key="1">
    <source>
        <dbReference type="SAM" id="Phobius"/>
    </source>
</evidence>
<keyword evidence="3" id="KW-1185">Reference proteome</keyword>
<name>A0A563VUI5_9CYAN</name>
<feature type="transmembrane region" description="Helical" evidence="1">
    <location>
        <begin position="49"/>
        <end position="68"/>
    </location>
</feature>